<feature type="transmembrane region" description="Helical" evidence="7">
    <location>
        <begin position="127"/>
        <end position="146"/>
    </location>
</feature>
<evidence type="ECO:0000256" key="3">
    <source>
        <dbReference type="ARBA" id="ARBA00022692"/>
    </source>
</evidence>
<dbReference type="GO" id="GO:0015293">
    <property type="term" value="F:symporter activity"/>
    <property type="evidence" value="ECO:0007669"/>
    <property type="project" value="UniProtKB-KW"/>
</dbReference>
<keyword evidence="3 7" id="KW-0812">Transmembrane</keyword>
<feature type="transmembrane region" description="Helical" evidence="7">
    <location>
        <begin position="354"/>
        <end position="374"/>
    </location>
</feature>
<feature type="transmembrane region" description="Helical" evidence="7">
    <location>
        <begin position="92"/>
        <end position="115"/>
    </location>
</feature>
<feature type="transmembrane region" description="Helical" evidence="7">
    <location>
        <begin position="1027"/>
        <end position="1051"/>
    </location>
</feature>
<dbReference type="InterPro" id="IPR020846">
    <property type="entry name" value="MFS_dom"/>
</dbReference>
<feature type="transmembrane region" description="Helical" evidence="7">
    <location>
        <begin position="604"/>
        <end position="630"/>
    </location>
</feature>
<dbReference type="GO" id="GO:0016020">
    <property type="term" value="C:membrane"/>
    <property type="evidence" value="ECO:0007669"/>
    <property type="project" value="UniProtKB-SubCell"/>
</dbReference>
<keyword evidence="6 7" id="KW-0472">Membrane</keyword>
<dbReference type="PANTHER" id="PTHR11662">
    <property type="entry name" value="SOLUTE CARRIER FAMILY 17"/>
    <property type="match status" value="1"/>
</dbReference>
<evidence type="ECO:0000256" key="6">
    <source>
        <dbReference type="ARBA" id="ARBA00023136"/>
    </source>
</evidence>
<feature type="transmembrane region" description="Helical" evidence="7">
    <location>
        <begin position="1159"/>
        <end position="1177"/>
    </location>
</feature>
<dbReference type="PANTHER" id="PTHR11662:SF399">
    <property type="entry name" value="FI19708P1-RELATED"/>
    <property type="match status" value="1"/>
</dbReference>
<dbReference type="AlphaFoldDB" id="A0A7R9KJF2"/>
<feature type="domain" description="Major facilitator superfamily (MFS) profile" evidence="8">
    <location>
        <begin position="735"/>
        <end position="1185"/>
    </location>
</feature>
<dbReference type="Pfam" id="PF07690">
    <property type="entry name" value="MFS_1"/>
    <property type="match status" value="3"/>
</dbReference>
<feature type="non-terminal residue" evidence="9">
    <location>
        <position position="1"/>
    </location>
</feature>
<accession>A0A7R9KJF2</accession>
<keyword evidence="10" id="KW-1185">Reference proteome</keyword>
<feature type="transmembrane region" description="Helical" evidence="7">
    <location>
        <begin position="832"/>
        <end position="852"/>
    </location>
</feature>
<feature type="transmembrane region" description="Helical" evidence="7">
    <location>
        <begin position="423"/>
        <end position="442"/>
    </location>
</feature>
<evidence type="ECO:0000313" key="9">
    <source>
        <dbReference type="EMBL" id="CAD7624077.1"/>
    </source>
</evidence>
<dbReference type="Gene3D" id="1.20.1250.20">
    <property type="entry name" value="MFS general substrate transporter like domains"/>
    <property type="match status" value="6"/>
</dbReference>
<feature type="transmembrane region" description="Helical" evidence="7">
    <location>
        <begin position="893"/>
        <end position="914"/>
    </location>
</feature>
<name>A0A7R9KJF2_9ACAR</name>
<feature type="transmembrane region" description="Helical" evidence="7">
    <location>
        <begin position="989"/>
        <end position="1007"/>
    </location>
</feature>
<feature type="transmembrane region" description="Helical" evidence="7">
    <location>
        <begin position="733"/>
        <end position="750"/>
    </location>
</feature>
<evidence type="ECO:0000259" key="8">
    <source>
        <dbReference type="PROSITE" id="PS50850"/>
    </source>
</evidence>
<feature type="transmembrane region" description="Helical" evidence="7">
    <location>
        <begin position="1125"/>
        <end position="1147"/>
    </location>
</feature>
<feature type="transmembrane region" description="Helical" evidence="7">
    <location>
        <begin position="462"/>
        <end position="481"/>
    </location>
</feature>
<feature type="transmembrane region" description="Helical" evidence="7">
    <location>
        <begin position="315"/>
        <end position="342"/>
    </location>
</feature>
<protein>
    <recommendedName>
        <fullName evidence="8">Major facilitator superfamily (MFS) profile domain-containing protein</fullName>
    </recommendedName>
</protein>
<feature type="transmembrane region" description="Helical" evidence="7">
    <location>
        <begin position="32"/>
        <end position="52"/>
    </location>
</feature>
<keyword evidence="5 7" id="KW-1133">Transmembrane helix</keyword>
<evidence type="ECO:0000313" key="10">
    <source>
        <dbReference type="Proteomes" id="UP000759131"/>
    </source>
</evidence>
<comment type="subcellular location">
    <subcellularLocation>
        <location evidence="1">Membrane</location>
        <topology evidence="1">Multi-pass membrane protein</topology>
    </subcellularLocation>
</comment>
<dbReference type="FunFam" id="1.20.1250.20:FF:000532">
    <property type="entry name" value="SLC (SoLute Carrier) homolog"/>
    <property type="match status" value="1"/>
</dbReference>
<dbReference type="FunFam" id="1.20.1250.20:FF:000423">
    <property type="entry name" value="Putative inorganic phosphate cotransporter-like Protein"/>
    <property type="match status" value="1"/>
</dbReference>
<feature type="transmembrane region" description="Helical" evidence="7">
    <location>
        <begin position="689"/>
        <end position="713"/>
    </location>
</feature>
<evidence type="ECO:0000256" key="1">
    <source>
        <dbReference type="ARBA" id="ARBA00004141"/>
    </source>
</evidence>
<keyword evidence="2" id="KW-0813">Transport</keyword>
<dbReference type="OrthoDB" id="6515410at2759"/>
<evidence type="ECO:0000256" key="7">
    <source>
        <dbReference type="SAM" id="Phobius"/>
    </source>
</evidence>
<dbReference type="SUPFAM" id="SSF103473">
    <property type="entry name" value="MFS general substrate transporter"/>
    <property type="match status" value="3"/>
</dbReference>
<dbReference type="FunFam" id="1.20.1250.20:FF:000003">
    <property type="entry name" value="Solute carrier family 17 member 3"/>
    <property type="match status" value="2"/>
</dbReference>
<reference evidence="9" key="1">
    <citation type="submission" date="2020-11" db="EMBL/GenBank/DDBJ databases">
        <authorList>
            <person name="Tran Van P."/>
        </authorList>
    </citation>
    <scope>NUCLEOTIDE SEQUENCE</scope>
</reference>
<dbReference type="Proteomes" id="UP000759131">
    <property type="component" value="Unassembled WGS sequence"/>
</dbReference>
<feature type="transmembrane region" description="Helical" evidence="7">
    <location>
        <begin position="58"/>
        <end position="80"/>
    </location>
</feature>
<evidence type="ECO:0000256" key="4">
    <source>
        <dbReference type="ARBA" id="ARBA00022847"/>
    </source>
</evidence>
<dbReference type="EMBL" id="CAJPIZ010002082">
    <property type="protein sequence ID" value="CAG2104507.1"/>
    <property type="molecule type" value="Genomic_DNA"/>
</dbReference>
<feature type="transmembrane region" description="Helical" evidence="7">
    <location>
        <begin position="1072"/>
        <end position="1105"/>
    </location>
</feature>
<feature type="domain" description="Major facilitator superfamily (MFS) profile" evidence="8">
    <location>
        <begin position="1"/>
        <end position="380"/>
    </location>
</feature>
<sequence length="1211" mass="133641">ESAQGLVLGAYFYGYTVTQFCGSYADKFGAKWMTGLGVFMPALFNALIPIAAGVHYSLVIVLRALIGAFHGVVYSCLFSMFNKWFPQSEKRWAISGTIFLGNFGGVIAMPLTGYLCESHLLDGWPNVYYLTSLAHILWFVLWHLLVSNTPEEDNNISDAELQYITQNNPQSKSVKNLSIPWKAIFTSRPVWGSIVTKMCGQFGYFVLCTKMPAYIDQVFGLTIQSNSWFNSMMYGCLCVTNISAGPLSNWVRNKGWFSNTRNCKNFQSLALSLVLIPIVGCNSGAVIALMLLSMLSYGTVTGGEYGVIPDYALNYSGTIFGVANTLASTPGFIGPLIIGLLLDHGDGSNVRNQWNILWYMSAAIYVLGGLAFELLGSAEPQHWAIGTYIWSESIQGVILGSYFYGYTVTQLLGSYADRLGAKWMAGLGVFVPAICNALIPVLADIHYSLVILMRLLDGWPNVYYLTSLAHILWFVLWHLLVSNTPEEDNNISDAELLYITQNNPQSKSVKNLSIPWREIFTSRPVWGSIVTKMCGQFGYFVLCTKMPTYIDQVFGLSIQSNSWFNSMMYGCLCVTNISAGPLSNWVRNKGWFSNTRNCKNFQSLAVSLVLIPIVGCNSGAVIALMLLSMLSYGTVTGGEYGVIPDYALNYSGTIFGVANTLASTPGFIGPLIIGLLLDHGDGSNVRNQWNILWYMSAGIYVLGGLAFELLGSAEPQHWAIVTDNTKPNPSPDIMVGVLGSIGCTLVYLLRSNLSVAIIAMVDERTIQADRDDMQTDDLCYDSSTYNKTGGHEYKGTYIWSESIQGVILGSYFYGYTVTQLLGSYADRLGAKWMAGLGVFVPAICNALIPVLADIHYSLVILMRVLIGAFHGVVYSSLFSMFAKWFPQSEKNMALTGTTFAGNLGGVITMPLAGYLIKTDWLDGWPVVFYLTSFVHLIWFAFWCYFVSNSPDEDPKITERELKYIVSNNPNSRKVKNLKIPWRAVFTSRVVWASAVAKSTGSFGYYLLCTKMPQYLDSIFGMAIHTNSWFNALMYVVICTALLSGSPLSAWVKRKGWFTQTRNRKNFQSLAMFGCGLCLLLVPIVGCDGDAVIALLLISMFVYGFISGGEYGVIAEYAPDYSGTVFGVANTLASATGFAGPLIVGVLLDHGDGSGVRHQWNIVWYLSAAIYIFGGIFYEVFGSAEPQPWAVVDERDYQMERKITFISDYYTI</sequence>
<feature type="transmembrane region" description="Helical" evidence="7">
    <location>
        <begin position="269"/>
        <end position="295"/>
    </location>
</feature>
<gene>
    <name evidence="9" type="ORF">OSB1V03_LOCUS4523</name>
</gene>
<dbReference type="InterPro" id="IPR011701">
    <property type="entry name" value="MFS"/>
</dbReference>
<feature type="transmembrane region" description="Helical" evidence="7">
    <location>
        <begin position="650"/>
        <end position="677"/>
    </location>
</feature>
<keyword evidence="4" id="KW-0769">Symport</keyword>
<feature type="transmembrane region" description="Helical" evidence="7">
    <location>
        <begin position="858"/>
        <end position="881"/>
    </location>
</feature>
<dbReference type="EMBL" id="OC856657">
    <property type="protein sequence ID" value="CAD7624077.1"/>
    <property type="molecule type" value="Genomic_DNA"/>
</dbReference>
<evidence type="ECO:0000256" key="2">
    <source>
        <dbReference type="ARBA" id="ARBA00022448"/>
    </source>
</evidence>
<proteinExistence type="predicted"/>
<evidence type="ECO:0000256" key="5">
    <source>
        <dbReference type="ARBA" id="ARBA00022989"/>
    </source>
</evidence>
<feature type="transmembrane region" description="Helical" evidence="7">
    <location>
        <begin position="6"/>
        <end position="25"/>
    </location>
</feature>
<dbReference type="PROSITE" id="PS50850">
    <property type="entry name" value="MFS"/>
    <property type="match status" value="2"/>
</dbReference>
<feature type="transmembrane region" description="Helical" evidence="7">
    <location>
        <begin position="394"/>
        <end position="416"/>
    </location>
</feature>
<dbReference type="InterPro" id="IPR050382">
    <property type="entry name" value="MFS_Na/Anion_cotransporter"/>
</dbReference>
<feature type="transmembrane region" description="Helical" evidence="7">
    <location>
        <begin position="926"/>
        <end position="946"/>
    </location>
</feature>
<dbReference type="InterPro" id="IPR036259">
    <property type="entry name" value="MFS_trans_sf"/>
</dbReference>
<organism evidence="9">
    <name type="scientific">Medioppia subpectinata</name>
    <dbReference type="NCBI Taxonomy" id="1979941"/>
    <lineage>
        <taxon>Eukaryota</taxon>
        <taxon>Metazoa</taxon>
        <taxon>Ecdysozoa</taxon>
        <taxon>Arthropoda</taxon>
        <taxon>Chelicerata</taxon>
        <taxon>Arachnida</taxon>
        <taxon>Acari</taxon>
        <taxon>Acariformes</taxon>
        <taxon>Sarcoptiformes</taxon>
        <taxon>Oribatida</taxon>
        <taxon>Brachypylina</taxon>
        <taxon>Oppioidea</taxon>
        <taxon>Oppiidae</taxon>
        <taxon>Medioppia</taxon>
    </lineage>
</organism>